<accession>A0A381NL13</accession>
<sequence>MQFNRAQLQDLVAARFEKSIRGPETFFAANVESISKACWAMALRFQQGGRILSFGNGASATDAHHVSVEFVHPAIVGKRALPALALCNDSAVITGSMQDNNESKPDFTHLLEILAQPQDMVLGFSSDGCCENVLSALKKAKKLELLTIGFGGKSGGGMAKANLDYHFAVAEADPFVGQEIQETLYHILYELVHVFLEHEGLLK</sequence>
<dbReference type="Pfam" id="PF13580">
    <property type="entry name" value="SIS_2"/>
    <property type="match status" value="1"/>
</dbReference>
<dbReference type="GO" id="GO:1901135">
    <property type="term" value="P:carbohydrate derivative metabolic process"/>
    <property type="evidence" value="ECO:0007669"/>
    <property type="project" value="InterPro"/>
</dbReference>
<dbReference type="InterPro" id="IPR046348">
    <property type="entry name" value="SIS_dom_sf"/>
</dbReference>
<dbReference type="SUPFAM" id="SSF53697">
    <property type="entry name" value="SIS domain"/>
    <property type="match status" value="1"/>
</dbReference>
<dbReference type="PANTHER" id="PTHR30390">
    <property type="entry name" value="SEDOHEPTULOSE 7-PHOSPHATE ISOMERASE / DNAA INITIATOR-ASSOCIATING FACTOR FOR REPLICATION INITIATION"/>
    <property type="match status" value="1"/>
</dbReference>
<dbReference type="EMBL" id="UINC01000439">
    <property type="protein sequence ID" value="SUZ55302.1"/>
    <property type="molecule type" value="Genomic_DNA"/>
</dbReference>
<reference evidence="2" key="1">
    <citation type="submission" date="2018-05" db="EMBL/GenBank/DDBJ databases">
        <authorList>
            <person name="Lanie J.A."/>
            <person name="Ng W.-L."/>
            <person name="Kazmierczak K.M."/>
            <person name="Andrzejewski T.M."/>
            <person name="Davidsen T.M."/>
            <person name="Wayne K.J."/>
            <person name="Tettelin H."/>
            <person name="Glass J.I."/>
            <person name="Rusch D."/>
            <person name="Podicherti R."/>
            <person name="Tsui H.-C.T."/>
            <person name="Winkler M.E."/>
        </authorList>
    </citation>
    <scope>NUCLEOTIDE SEQUENCE</scope>
</reference>
<dbReference type="GO" id="GO:0097367">
    <property type="term" value="F:carbohydrate derivative binding"/>
    <property type="evidence" value="ECO:0007669"/>
    <property type="project" value="InterPro"/>
</dbReference>
<dbReference type="InterPro" id="IPR050099">
    <property type="entry name" value="SIS_GmhA/DiaA_subfam"/>
</dbReference>
<evidence type="ECO:0000313" key="2">
    <source>
        <dbReference type="EMBL" id="SUZ55302.1"/>
    </source>
</evidence>
<dbReference type="PROSITE" id="PS51464">
    <property type="entry name" value="SIS"/>
    <property type="match status" value="1"/>
</dbReference>
<evidence type="ECO:0000259" key="1">
    <source>
        <dbReference type="PROSITE" id="PS51464"/>
    </source>
</evidence>
<dbReference type="AlphaFoldDB" id="A0A381NL13"/>
<feature type="domain" description="SIS" evidence="1">
    <location>
        <begin position="41"/>
        <end position="198"/>
    </location>
</feature>
<dbReference type="InterPro" id="IPR001347">
    <property type="entry name" value="SIS_dom"/>
</dbReference>
<gene>
    <name evidence="2" type="ORF">METZ01_LOCUS8156</name>
</gene>
<organism evidence="2">
    <name type="scientific">marine metagenome</name>
    <dbReference type="NCBI Taxonomy" id="408172"/>
    <lineage>
        <taxon>unclassified sequences</taxon>
        <taxon>metagenomes</taxon>
        <taxon>ecological metagenomes</taxon>
    </lineage>
</organism>
<proteinExistence type="predicted"/>
<name>A0A381NL13_9ZZZZ</name>
<dbReference type="Gene3D" id="3.40.50.10490">
    <property type="entry name" value="Glucose-6-phosphate isomerase like protein, domain 1"/>
    <property type="match status" value="1"/>
</dbReference>
<dbReference type="PANTHER" id="PTHR30390:SF6">
    <property type="entry name" value="DNAA INITIATOR-ASSOCIATING PROTEIN DIAA"/>
    <property type="match status" value="1"/>
</dbReference>
<protein>
    <recommendedName>
        <fullName evidence="1">SIS domain-containing protein</fullName>
    </recommendedName>
</protein>